<evidence type="ECO:0000313" key="8">
    <source>
        <dbReference type="EMBL" id="GAX86139.1"/>
    </source>
</evidence>
<keyword evidence="1" id="KW-0547">Nucleotide-binding</keyword>
<dbReference type="InterPro" id="IPR009022">
    <property type="entry name" value="EFG_III"/>
</dbReference>
<dbReference type="GO" id="GO:0003746">
    <property type="term" value="F:translation elongation factor activity"/>
    <property type="evidence" value="ECO:0007669"/>
    <property type="project" value="UniProtKB-KW"/>
</dbReference>
<dbReference type="Pfam" id="PF00679">
    <property type="entry name" value="EFG_C"/>
    <property type="match status" value="1"/>
</dbReference>
<accession>A0A250XT52</accession>
<dbReference type="PANTHER" id="PTHR43261">
    <property type="entry name" value="TRANSLATION ELONGATION FACTOR G-RELATED"/>
    <property type="match status" value="1"/>
</dbReference>
<dbReference type="STRING" id="1157962.A0A250XT52"/>
<dbReference type="CDD" id="cd03713">
    <property type="entry name" value="EFG_mtEFG_C"/>
    <property type="match status" value="1"/>
</dbReference>
<dbReference type="GO" id="GO:0005525">
    <property type="term" value="F:GTP binding"/>
    <property type="evidence" value="ECO:0007669"/>
    <property type="project" value="UniProtKB-KW"/>
</dbReference>
<gene>
    <name evidence="8" type="ORF">CEUSTIGMA_g13552.t1</name>
</gene>
<reference evidence="8 9" key="1">
    <citation type="submission" date="2017-08" db="EMBL/GenBank/DDBJ databases">
        <title>Acidophilic green algal genome provides insights into adaptation to an acidic environment.</title>
        <authorList>
            <person name="Hirooka S."/>
            <person name="Hirose Y."/>
            <person name="Kanesaki Y."/>
            <person name="Higuchi S."/>
            <person name="Fujiwara T."/>
            <person name="Onuma R."/>
            <person name="Era A."/>
            <person name="Ohbayashi R."/>
            <person name="Uzuka A."/>
            <person name="Nozaki H."/>
            <person name="Yoshikawa H."/>
            <person name="Miyagishima S.Y."/>
        </authorList>
    </citation>
    <scope>NUCLEOTIDE SEQUENCE [LARGE SCALE GENOMIC DNA]</scope>
    <source>
        <strain evidence="8 9">NIES-2499</strain>
    </source>
</reference>
<evidence type="ECO:0000313" key="9">
    <source>
        <dbReference type="Proteomes" id="UP000232323"/>
    </source>
</evidence>
<dbReference type="OrthoDB" id="198619at2759"/>
<dbReference type="InterPro" id="IPR000640">
    <property type="entry name" value="EFG_V-like"/>
</dbReference>
<dbReference type="SUPFAM" id="SSF54980">
    <property type="entry name" value="EF-G C-terminal domain-like"/>
    <property type="match status" value="2"/>
</dbReference>
<dbReference type="Gene3D" id="3.30.230.10">
    <property type="match status" value="1"/>
</dbReference>
<evidence type="ECO:0000259" key="6">
    <source>
        <dbReference type="SMART" id="SM00838"/>
    </source>
</evidence>
<dbReference type="FunFam" id="3.30.230.10:FF:000003">
    <property type="entry name" value="Elongation factor G"/>
    <property type="match status" value="1"/>
</dbReference>
<evidence type="ECO:0000256" key="5">
    <source>
        <dbReference type="SAM" id="MobiDB-lite"/>
    </source>
</evidence>
<dbReference type="SUPFAM" id="SSF54211">
    <property type="entry name" value="Ribosomal protein S5 domain 2-like"/>
    <property type="match status" value="1"/>
</dbReference>
<dbReference type="GO" id="GO:0032790">
    <property type="term" value="P:ribosome disassembly"/>
    <property type="evidence" value="ECO:0007669"/>
    <property type="project" value="TreeGrafter"/>
</dbReference>
<dbReference type="Gene3D" id="3.30.70.870">
    <property type="entry name" value="Elongation Factor G (Translational Gtpase), domain 3"/>
    <property type="match status" value="1"/>
</dbReference>
<feature type="domain" description="Translation elongation factor EFG/EF2" evidence="7">
    <location>
        <begin position="186"/>
        <end position="304"/>
    </location>
</feature>
<feature type="domain" description="Elongation factor EFG" evidence="6">
    <location>
        <begin position="306"/>
        <end position="394"/>
    </location>
</feature>
<comment type="caution">
    <text evidence="8">The sequence shown here is derived from an EMBL/GenBank/DDBJ whole genome shotgun (WGS) entry which is preliminary data.</text>
</comment>
<dbReference type="Gene3D" id="3.30.70.240">
    <property type="match status" value="1"/>
</dbReference>
<evidence type="ECO:0000256" key="2">
    <source>
        <dbReference type="ARBA" id="ARBA00022768"/>
    </source>
</evidence>
<keyword evidence="3" id="KW-0648">Protein biosynthesis</keyword>
<keyword evidence="4" id="KW-0342">GTP-binding</keyword>
<dbReference type="SMART" id="SM00838">
    <property type="entry name" value="EFG_C"/>
    <property type="match status" value="1"/>
</dbReference>
<dbReference type="InterPro" id="IPR047872">
    <property type="entry name" value="EFG_IV"/>
</dbReference>
<dbReference type="CDD" id="cd01434">
    <property type="entry name" value="EFG_mtEFG1_IV"/>
    <property type="match status" value="1"/>
</dbReference>
<dbReference type="Pfam" id="PF03764">
    <property type="entry name" value="EFG_IV"/>
    <property type="match status" value="1"/>
</dbReference>
<feature type="region of interest" description="Disordered" evidence="5">
    <location>
        <begin position="1"/>
        <end position="22"/>
    </location>
</feature>
<dbReference type="InterPro" id="IPR020568">
    <property type="entry name" value="Ribosomal_Su5_D2-typ_SF"/>
</dbReference>
<dbReference type="EMBL" id="BEGY01000233">
    <property type="protein sequence ID" value="GAX86139.1"/>
    <property type="molecule type" value="Genomic_DNA"/>
</dbReference>
<protein>
    <recommendedName>
        <fullName evidence="10">Elongation factor EFG domain-containing protein</fullName>
    </recommendedName>
</protein>
<proteinExistence type="predicted"/>
<dbReference type="FunFam" id="3.30.70.870:FF:000001">
    <property type="entry name" value="Elongation factor G"/>
    <property type="match status" value="1"/>
</dbReference>
<dbReference type="InterPro" id="IPR041095">
    <property type="entry name" value="EFG_II"/>
</dbReference>
<sequence>MSLNAKTSAPSRTGSKQSVSTPVAGLSAPLCKRLVAPQAQTVRSVEGAFSVAGAPQKAKAASRTSIVAAAGPAAVGDGKREFPLSMYRNIGIMAHIDAGKAPIILEKMDFPDPVIKIAIEPKSKADLEKMGAGLNKLAQEDPSFGFSRDEETNQTVIEGMGELHLEIIVDRLRREFKVECEVGAPQVNYREGISRTAEVRYVHKKQSGGSGQFADVAIRFEPGEPGSGFVFKSEIKGGTVPKEYVPGVLKGLEEMMSSGSLAGFPVVDVTCVLYDGSYHDVDSSALAFQIAARGCFREAMGKTGARLLEPIMKVEVITPEDHMGDVIGDLNSRRGVIDKLDDKPGGMKQVAAFVPLAEMFQYVSQLRGMTKGRAQYSMKLERYEVVPPNIQTEIVSKSIFMQNFVFLLTMQAKVAATA</sequence>
<organism evidence="8 9">
    <name type="scientific">Chlamydomonas eustigma</name>
    <dbReference type="NCBI Taxonomy" id="1157962"/>
    <lineage>
        <taxon>Eukaryota</taxon>
        <taxon>Viridiplantae</taxon>
        <taxon>Chlorophyta</taxon>
        <taxon>core chlorophytes</taxon>
        <taxon>Chlorophyceae</taxon>
        <taxon>CS clade</taxon>
        <taxon>Chlamydomonadales</taxon>
        <taxon>Chlamydomonadaceae</taxon>
        <taxon>Chlamydomonas</taxon>
    </lineage>
</organism>
<evidence type="ECO:0008006" key="10">
    <source>
        <dbReference type="Google" id="ProtNLM"/>
    </source>
</evidence>
<keyword evidence="9" id="KW-1185">Reference proteome</keyword>
<dbReference type="Proteomes" id="UP000232323">
    <property type="component" value="Unassembled WGS sequence"/>
</dbReference>
<dbReference type="AlphaFoldDB" id="A0A250XT52"/>
<dbReference type="CDD" id="cd16262">
    <property type="entry name" value="EFG_III"/>
    <property type="match status" value="1"/>
</dbReference>
<dbReference type="PANTHER" id="PTHR43261:SF1">
    <property type="entry name" value="RIBOSOME-RELEASING FACTOR 2, MITOCHONDRIAL"/>
    <property type="match status" value="1"/>
</dbReference>
<dbReference type="Pfam" id="PF14492">
    <property type="entry name" value="EFG_III"/>
    <property type="match status" value="1"/>
</dbReference>
<dbReference type="InterPro" id="IPR005517">
    <property type="entry name" value="Transl_elong_EFG/EF2_IV"/>
</dbReference>
<dbReference type="SMART" id="SM00889">
    <property type="entry name" value="EFG_IV"/>
    <property type="match status" value="1"/>
</dbReference>
<evidence type="ECO:0000256" key="3">
    <source>
        <dbReference type="ARBA" id="ARBA00022917"/>
    </source>
</evidence>
<evidence type="ECO:0000256" key="4">
    <source>
        <dbReference type="ARBA" id="ARBA00023134"/>
    </source>
</evidence>
<name>A0A250XT52_9CHLO</name>
<keyword evidence="2" id="KW-0251">Elongation factor</keyword>
<dbReference type="InterPro" id="IPR035647">
    <property type="entry name" value="EFG_III/V"/>
</dbReference>
<evidence type="ECO:0000259" key="7">
    <source>
        <dbReference type="SMART" id="SM00889"/>
    </source>
</evidence>
<dbReference type="InterPro" id="IPR014721">
    <property type="entry name" value="Ribsml_uS5_D2-typ_fold_subgr"/>
</dbReference>
<dbReference type="FunFam" id="3.30.70.240:FF:000001">
    <property type="entry name" value="Elongation factor G"/>
    <property type="match status" value="1"/>
</dbReference>
<feature type="compositionally biased region" description="Polar residues" evidence="5">
    <location>
        <begin position="1"/>
        <end position="21"/>
    </location>
</feature>
<dbReference type="InterPro" id="IPR035649">
    <property type="entry name" value="EFG_V"/>
</dbReference>
<evidence type="ECO:0000256" key="1">
    <source>
        <dbReference type="ARBA" id="ARBA00022741"/>
    </source>
</evidence>